<dbReference type="GO" id="GO:0005737">
    <property type="term" value="C:cytoplasm"/>
    <property type="evidence" value="ECO:0007669"/>
    <property type="project" value="UniProtKB-SubCell"/>
</dbReference>
<dbReference type="GO" id="GO:0005524">
    <property type="term" value="F:ATP binding"/>
    <property type="evidence" value="ECO:0007669"/>
    <property type="project" value="UniProtKB-UniRule"/>
</dbReference>
<dbReference type="GO" id="GO:0003677">
    <property type="term" value="F:DNA binding"/>
    <property type="evidence" value="ECO:0007669"/>
    <property type="project" value="UniProtKB-KW"/>
</dbReference>
<dbReference type="PANTHER" id="PTHR10584">
    <property type="entry name" value="SUGAR KINASE"/>
    <property type="match status" value="1"/>
</dbReference>
<dbReference type="GO" id="GO:0006355">
    <property type="term" value="P:regulation of DNA-templated transcription"/>
    <property type="evidence" value="ECO:0007669"/>
    <property type="project" value="InterPro"/>
</dbReference>
<evidence type="ECO:0000256" key="12">
    <source>
        <dbReference type="HAMAP-Rule" id="MF_01987"/>
    </source>
</evidence>
<dbReference type="CDD" id="cd01392">
    <property type="entry name" value="HTH_LacI"/>
    <property type="match status" value="1"/>
</dbReference>
<feature type="binding site" evidence="12">
    <location>
        <position position="573"/>
    </location>
    <ligand>
        <name>substrate</name>
    </ligand>
</feature>
<dbReference type="GO" id="GO:0019303">
    <property type="term" value="P:D-ribose catabolic process"/>
    <property type="evidence" value="ECO:0007669"/>
    <property type="project" value="UniProtKB-UniRule"/>
</dbReference>
<dbReference type="InterPro" id="IPR001387">
    <property type="entry name" value="Cro/C1-type_HTH"/>
</dbReference>
<dbReference type="InterPro" id="IPR011611">
    <property type="entry name" value="PfkB_dom"/>
</dbReference>
<feature type="active site" description="Proton acceptor" evidence="12">
    <location>
        <position position="573"/>
    </location>
</feature>
<dbReference type="InterPro" id="IPR011877">
    <property type="entry name" value="Ribokinase"/>
</dbReference>
<feature type="binding site" evidence="12">
    <location>
        <position position="608"/>
    </location>
    <ligand>
        <name>K(+)</name>
        <dbReference type="ChEBI" id="CHEBI:29103"/>
    </ligand>
</feature>
<name>A0A6I1GI60_9BIFI</name>
<keyword evidence="5 12" id="KW-0067">ATP-binding</keyword>
<dbReference type="InterPro" id="IPR000843">
    <property type="entry name" value="HTH_LacI"/>
</dbReference>
<keyword evidence="11 12" id="KW-0119">Carbohydrate metabolism</keyword>
<dbReference type="PROSITE" id="PS50932">
    <property type="entry name" value="HTH_LACI_2"/>
    <property type="match status" value="1"/>
</dbReference>
<dbReference type="Gene3D" id="1.10.260.40">
    <property type="entry name" value="lambda repressor-like DNA-binding domains"/>
    <property type="match status" value="1"/>
</dbReference>
<gene>
    <name evidence="12" type="primary">rbsK</name>
    <name evidence="15" type="ORF">F7D08_0077</name>
</gene>
<evidence type="ECO:0000256" key="6">
    <source>
        <dbReference type="ARBA" id="ARBA00022842"/>
    </source>
</evidence>
<comment type="caution">
    <text evidence="15">The sequence shown here is derived from an EMBL/GenBank/DDBJ whole genome shotgun (WGS) entry which is preliminary data.</text>
</comment>
<dbReference type="Pfam" id="PF00294">
    <property type="entry name" value="PfkB"/>
    <property type="match status" value="1"/>
</dbReference>
<dbReference type="AlphaFoldDB" id="A0A6I1GI60"/>
<keyword evidence="9" id="KW-0238">DNA-binding</keyword>
<dbReference type="PROSITE" id="PS50943">
    <property type="entry name" value="HTH_CROC1"/>
    <property type="match status" value="1"/>
</dbReference>
<dbReference type="GO" id="GO:0046872">
    <property type="term" value="F:metal ion binding"/>
    <property type="evidence" value="ECO:0007669"/>
    <property type="project" value="UniProtKB-KW"/>
</dbReference>
<feature type="domain" description="HTH lacI-type" evidence="13">
    <location>
        <begin position="1"/>
        <end position="58"/>
    </location>
</feature>
<evidence type="ECO:0000256" key="10">
    <source>
        <dbReference type="ARBA" id="ARBA00023163"/>
    </source>
</evidence>
<dbReference type="RefSeq" id="WP_152208788.1">
    <property type="nucleotide sequence ID" value="NZ_WBVS01000001.1"/>
</dbReference>
<comment type="subcellular location">
    <subcellularLocation>
        <location evidence="12">Cytoplasm</location>
    </subcellularLocation>
</comment>
<dbReference type="PROSITE" id="PS00356">
    <property type="entry name" value="HTH_LACI_1"/>
    <property type="match status" value="1"/>
</dbReference>
<dbReference type="PRINTS" id="PR00036">
    <property type="entry name" value="HTHLACI"/>
</dbReference>
<dbReference type="InterPro" id="IPR046335">
    <property type="entry name" value="LacI/GalR-like_sensor"/>
</dbReference>
<dbReference type="UniPathway" id="UPA00916">
    <property type="reaction ID" value="UER00889"/>
</dbReference>
<dbReference type="Gene3D" id="3.40.50.2300">
    <property type="match status" value="2"/>
</dbReference>
<evidence type="ECO:0000256" key="4">
    <source>
        <dbReference type="ARBA" id="ARBA00022777"/>
    </source>
</evidence>
<comment type="activity regulation">
    <text evidence="12">Activated by a monovalent cation that binds near, but not in, the active site. The most likely occupant of the site in vivo is potassium. Ion binding induces a conformational change that may alter substrate affinity.</text>
</comment>
<evidence type="ECO:0000313" key="15">
    <source>
        <dbReference type="EMBL" id="KAB7789127.1"/>
    </source>
</evidence>
<dbReference type="SUPFAM" id="SSF53822">
    <property type="entry name" value="Periplasmic binding protein-like I"/>
    <property type="match status" value="1"/>
</dbReference>
<dbReference type="Pfam" id="PF13377">
    <property type="entry name" value="Peripla_BP_3"/>
    <property type="match status" value="1"/>
</dbReference>
<evidence type="ECO:0000256" key="9">
    <source>
        <dbReference type="ARBA" id="ARBA00023125"/>
    </source>
</evidence>
<comment type="pathway">
    <text evidence="12">Carbohydrate metabolism; D-ribose degradation; D-ribose 5-phosphate from beta-D-ribopyranose: step 2/2.</text>
</comment>
<comment type="caution">
    <text evidence="12">Lacks conserved residue(s) required for the propagation of feature annotation.</text>
</comment>
<dbReference type="Pfam" id="PF00356">
    <property type="entry name" value="LacI"/>
    <property type="match status" value="1"/>
</dbReference>
<feature type="domain" description="HTH cro/C1-type" evidence="14">
    <location>
        <begin position="1"/>
        <end position="32"/>
    </location>
</feature>
<feature type="binding site" evidence="12">
    <location>
        <position position="606"/>
    </location>
    <ligand>
        <name>K(+)</name>
        <dbReference type="ChEBI" id="CHEBI:29103"/>
    </ligand>
</feature>
<feature type="binding site" evidence="12">
    <location>
        <begin position="572"/>
        <end position="573"/>
    </location>
    <ligand>
        <name>ATP</name>
        <dbReference type="ChEBI" id="CHEBI:30616"/>
    </ligand>
</feature>
<evidence type="ECO:0000256" key="3">
    <source>
        <dbReference type="ARBA" id="ARBA00022741"/>
    </source>
</evidence>
<dbReference type="CDD" id="cd06267">
    <property type="entry name" value="PBP1_LacI_sugar_binding-like"/>
    <property type="match status" value="1"/>
</dbReference>
<evidence type="ECO:0000256" key="8">
    <source>
        <dbReference type="ARBA" id="ARBA00023015"/>
    </source>
</evidence>
<dbReference type="PRINTS" id="PR00990">
    <property type="entry name" value="RIBOKINASE"/>
</dbReference>
<keyword evidence="8" id="KW-0805">Transcription regulation</keyword>
<keyword evidence="6 12" id="KW-0460">Magnesium</keyword>
<evidence type="ECO:0000259" key="13">
    <source>
        <dbReference type="PROSITE" id="PS50932"/>
    </source>
</evidence>
<organism evidence="15 16">
    <name type="scientific">Bifidobacterium cebidarum</name>
    <dbReference type="NCBI Taxonomy" id="2650773"/>
    <lineage>
        <taxon>Bacteria</taxon>
        <taxon>Bacillati</taxon>
        <taxon>Actinomycetota</taxon>
        <taxon>Actinomycetes</taxon>
        <taxon>Bifidobacteriales</taxon>
        <taxon>Bifidobacteriaceae</taxon>
        <taxon>Bifidobacterium</taxon>
    </lineage>
</organism>
<comment type="similarity">
    <text evidence="12">Belongs to the carbohydrate kinase PfkB family. Ribokinase subfamily.</text>
</comment>
<keyword evidence="10" id="KW-0804">Transcription</keyword>
<proteinExistence type="inferred from homology"/>
<dbReference type="HAMAP" id="MF_01987">
    <property type="entry name" value="Ribokinase"/>
    <property type="match status" value="1"/>
</dbReference>
<dbReference type="InterPro" id="IPR010982">
    <property type="entry name" value="Lambda_DNA-bd_dom_sf"/>
</dbReference>
<feature type="binding site" evidence="12">
    <location>
        <position position="509"/>
    </location>
    <ligand>
        <name>ATP</name>
        <dbReference type="ChEBI" id="CHEBI:30616"/>
    </ligand>
</feature>
<keyword evidence="4 12" id="KW-0418">Kinase</keyword>
<comment type="cofactor">
    <cofactor evidence="12">
        <name>Mg(2+)</name>
        <dbReference type="ChEBI" id="CHEBI:18420"/>
    </cofactor>
    <text evidence="12">Requires a divalent cation, most likely magnesium in vivo, as an electrophilic catalyst to aid phosphoryl group transfer. It is the chelate of the metal and the nucleotide that is the actual substrate.</text>
</comment>
<dbReference type="EMBL" id="WBVS01000001">
    <property type="protein sequence ID" value="KAB7789127.1"/>
    <property type="molecule type" value="Genomic_DNA"/>
</dbReference>
<evidence type="ECO:0000313" key="16">
    <source>
        <dbReference type="Proteomes" id="UP000468413"/>
    </source>
</evidence>
<keyword evidence="3 12" id="KW-0547">Nucleotide-binding</keyword>
<keyword evidence="12" id="KW-0963">Cytoplasm</keyword>
<feature type="binding site" evidence="12">
    <location>
        <position position="465"/>
    </location>
    <ligand>
        <name>substrate</name>
    </ligand>
</feature>
<dbReference type="InterPro" id="IPR002139">
    <property type="entry name" value="Ribo/fructo_kinase"/>
</dbReference>
<feature type="binding site" evidence="12">
    <location>
        <position position="603"/>
    </location>
    <ligand>
        <name>K(+)</name>
        <dbReference type="ChEBI" id="CHEBI:29103"/>
    </ligand>
</feature>
<keyword evidence="2 12" id="KW-0479">Metal-binding</keyword>
<keyword evidence="1 12" id="KW-0808">Transferase</keyword>
<dbReference type="Gene3D" id="3.40.1190.20">
    <property type="match status" value="1"/>
</dbReference>
<dbReference type="SUPFAM" id="SSF47413">
    <property type="entry name" value="lambda repressor-like DNA-binding domains"/>
    <property type="match status" value="1"/>
</dbReference>
<dbReference type="SUPFAM" id="SSF53613">
    <property type="entry name" value="Ribokinase-like"/>
    <property type="match status" value="1"/>
</dbReference>
<keyword evidence="16" id="KW-1185">Reference proteome</keyword>
<reference evidence="15 16" key="1">
    <citation type="submission" date="2019-09" db="EMBL/GenBank/DDBJ databases">
        <title>Characterization of the phylogenetic diversity of two novel species belonging to the genus Bifidobacterium: Bifidobacterium cebidarum sp. nov. and Bifidobacterium leontopitheci sp. nov.</title>
        <authorList>
            <person name="Lugli G.A."/>
            <person name="Duranti S."/>
            <person name="Milani C."/>
            <person name="Turroni F."/>
            <person name="Ventura M."/>
        </authorList>
    </citation>
    <scope>NUCLEOTIDE SEQUENCE [LARGE SCALE GENOMIC DNA]</scope>
    <source>
        <strain evidence="15 16">LMG 31469</strain>
    </source>
</reference>
<evidence type="ECO:0000256" key="1">
    <source>
        <dbReference type="ARBA" id="ARBA00022679"/>
    </source>
</evidence>
<evidence type="ECO:0000256" key="7">
    <source>
        <dbReference type="ARBA" id="ARBA00022958"/>
    </source>
</evidence>
<feature type="binding site" evidence="12">
    <location>
        <begin position="336"/>
        <end position="338"/>
    </location>
    <ligand>
        <name>substrate</name>
    </ligand>
</feature>
<feature type="binding site" evidence="12">
    <location>
        <position position="569"/>
    </location>
    <ligand>
        <name>K(+)</name>
        <dbReference type="ChEBI" id="CHEBI:29103"/>
    </ligand>
</feature>
<comment type="subunit">
    <text evidence="12">Homodimer.</text>
</comment>
<dbReference type="Proteomes" id="UP000468413">
    <property type="component" value="Unassembled WGS sequence"/>
</dbReference>
<feature type="binding site" evidence="12">
    <location>
        <position position="567"/>
    </location>
    <ligand>
        <name>K(+)</name>
        <dbReference type="ChEBI" id="CHEBI:29103"/>
    </ligand>
</feature>
<sequence>MNIKDIARIAGVSPSTVSKIINGKDSTISQETREKVLKVAKEYHYTPYGSSAQRGTRTYTLAVLLRTTASIDSTLDGIIQTAQASGYSTLVFNGYSDNEQELKNMTAVLNHQVDGVIWQPVNDDSRTLIPHPQDNNIPTLVIGPYGGDKTLLLPYKEAAYRLTEEIIERGHQSIACLMTQGRRTKDFLKGFRACLFDHHMAFSDDMIHYEFDDSLIAGIGDRSITGIVSSHYRMALEFSQLMASLHYLIPDDVSLVSIKNDTSEALVYPGGPQISTYTMRNADFGAYLCSKLINIVEKRNEEPHSFVQNFHLDNTLTLDSPSTSRAKKITVVGSLNTDTYISVPTLPQGGTTVITKTATRYPGGKGINQAVGAAKLGHRVSLIGNVGTDGESDYIFKEMAQWGVDTTGVKRQPGNDTGKAYIFVDPNGESMISVLSGANATLSPEDIREREDQFDNTGYCLIQSEVPLDAVNEACRIAHEHHARTILKPTTCNHLPDSLLKQIDILVPNINELNALQPGNDSMEEKSRKLIERGTGNVIVTLAERGCYLQTSTSERRFAAAGFAPVDNTGAGDAFISALASYLLYGYPLEQAIEIATYAAGYSITREGVIPSLIDRFSLDTHIRQIGR</sequence>
<dbReference type="PANTHER" id="PTHR10584:SF166">
    <property type="entry name" value="RIBOKINASE"/>
    <property type="match status" value="1"/>
</dbReference>
<dbReference type="GO" id="GO:0004747">
    <property type="term" value="F:ribokinase activity"/>
    <property type="evidence" value="ECO:0007669"/>
    <property type="project" value="UniProtKB-UniRule"/>
</dbReference>
<accession>A0A6I1GI60</accession>
<comment type="function">
    <text evidence="12">Catalyzes the phosphorylation of ribose at O-5 in a reaction requiring ATP and magnesium. The resulting D-ribose-5-phosphate can then be used either for sythesis of nucleotides, histidine, and tryptophan, or as a component of the pentose phosphate pathway.</text>
</comment>
<dbReference type="CDD" id="cd01174">
    <property type="entry name" value="ribokinase"/>
    <property type="match status" value="1"/>
</dbReference>
<dbReference type="SMART" id="SM00354">
    <property type="entry name" value="HTH_LACI"/>
    <property type="match status" value="1"/>
</dbReference>
<evidence type="ECO:0000259" key="14">
    <source>
        <dbReference type="PROSITE" id="PS50943"/>
    </source>
</evidence>
<evidence type="ECO:0000256" key="11">
    <source>
        <dbReference type="ARBA" id="ARBA00023277"/>
    </source>
</evidence>
<feature type="binding site" evidence="12">
    <location>
        <begin position="364"/>
        <end position="368"/>
    </location>
    <ligand>
        <name>substrate</name>
    </ligand>
</feature>
<evidence type="ECO:0000256" key="2">
    <source>
        <dbReference type="ARBA" id="ARBA00022723"/>
    </source>
</evidence>
<feature type="binding site" evidence="12">
    <location>
        <position position="612"/>
    </location>
    <ligand>
        <name>K(+)</name>
        <dbReference type="ChEBI" id="CHEBI:29103"/>
    </ligand>
</feature>
<keyword evidence="7 12" id="KW-0630">Potassium</keyword>
<dbReference type="EC" id="2.7.1.15" evidence="12"/>
<protein>
    <recommendedName>
        <fullName evidence="12">Ribokinase</fullName>
        <shortName evidence="12">RK</shortName>
        <ecNumber evidence="12">2.7.1.15</ecNumber>
    </recommendedName>
</protein>
<dbReference type="InterPro" id="IPR029056">
    <property type="entry name" value="Ribokinase-like"/>
</dbReference>
<evidence type="ECO:0000256" key="5">
    <source>
        <dbReference type="ARBA" id="ARBA00022840"/>
    </source>
</evidence>
<comment type="catalytic activity">
    <reaction evidence="12">
        <text>D-ribose + ATP = D-ribose 5-phosphate + ADP + H(+)</text>
        <dbReference type="Rhea" id="RHEA:13697"/>
        <dbReference type="ChEBI" id="CHEBI:15378"/>
        <dbReference type="ChEBI" id="CHEBI:30616"/>
        <dbReference type="ChEBI" id="CHEBI:47013"/>
        <dbReference type="ChEBI" id="CHEBI:78346"/>
        <dbReference type="ChEBI" id="CHEBI:456216"/>
        <dbReference type="EC" id="2.7.1.15"/>
    </reaction>
</comment>
<dbReference type="InterPro" id="IPR028082">
    <property type="entry name" value="Peripla_BP_I"/>
</dbReference>